<dbReference type="GeneID" id="26625950"/>
<dbReference type="EMBL" id="KT151955">
    <property type="protein sequence ID" value="ALA07138.1"/>
    <property type="molecule type" value="Genomic_DNA"/>
</dbReference>
<reference evidence="1 2" key="1">
    <citation type="journal article" date="2015" name="Genome Announc.">
        <title>Genome Sequences of Five Additional Brevibacillus laterosporus Bacteriophages.</title>
        <authorList>
            <person name="Merrill B.D."/>
            <person name="Berg J.A."/>
            <person name="Graves K.A."/>
            <person name="Ward A.T."/>
            <person name="Hilton J.A."/>
            <person name="Wake B.N."/>
            <person name="Grose J.H."/>
            <person name="Breakwell D.P."/>
            <person name="Burnett S.H."/>
        </authorList>
    </citation>
    <scope>NUCLEOTIDE SEQUENCE [LARGE SCALE GENOMIC DNA]</scope>
</reference>
<protein>
    <submittedName>
        <fullName evidence="1">Uncharacterized protein</fullName>
    </submittedName>
</protein>
<name>A0A0K2CN40_9CAUD</name>
<sequence>MLDKLFEMIDEKYGNNTFFMGLAFKFHNGIAIIDKYFSDEIEDGFVVEFASYIDTEPPVSVVLKDKEELHTFLKEVAL</sequence>
<dbReference type="RefSeq" id="YP_009199069.1">
    <property type="nucleotide sequence ID" value="NC_028805.1"/>
</dbReference>
<gene>
    <name evidence="1" type="ORF">JENST_8</name>
</gene>
<dbReference type="KEGG" id="vg:26625950"/>
<organism evidence="1 2">
    <name type="scientific">Brevibacillus phage Jenst</name>
    <dbReference type="NCBI Taxonomy" id="1691954"/>
    <lineage>
        <taxon>Viruses</taxon>
        <taxon>Duplodnaviria</taxon>
        <taxon>Heunggongvirae</taxon>
        <taxon>Uroviricota</taxon>
        <taxon>Caudoviricetes</taxon>
        <taxon>Jenstvirus</taxon>
        <taxon>Jenstvirus jenst</taxon>
    </lineage>
</organism>
<evidence type="ECO:0000313" key="2">
    <source>
        <dbReference type="Proteomes" id="UP000208104"/>
    </source>
</evidence>
<dbReference type="Proteomes" id="UP000208104">
    <property type="component" value="Segment"/>
</dbReference>
<evidence type="ECO:0000313" key="1">
    <source>
        <dbReference type="EMBL" id="ALA07138.1"/>
    </source>
</evidence>
<accession>A0A0K2CN40</accession>
<keyword evidence="2" id="KW-1185">Reference proteome</keyword>
<proteinExistence type="predicted"/>